<dbReference type="InterPro" id="IPR050807">
    <property type="entry name" value="TransReg_Diox_bact_type"/>
</dbReference>
<dbReference type="InterPro" id="IPR001387">
    <property type="entry name" value="Cro/C1-type_HTH"/>
</dbReference>
<dbReference type="GO" id="GO:0003700">
    <property type="term" value="F:DNA-binding transcription factor activity"/>
    <property type="evidence" value="ECO:0007669"/>
    <property type="project" value="TreeGrafter"/>
</dbReference>
<dbReference type="GO" id="GO:0003677">
    <property type="term" value="F:DNA binding"/>
    <property type="evidence" value="ECO:0007669"/>
    <property type="project" value="UniProtKB-KW"/>
</dbReference>
<organism evidence="3 4">
    <name type="scientific">Muribaculum gordoncarteri</name>
    <dbReference type="NCBI Taxonomy" id="2530390"/>
    <lineage>
        <taxon>Bacteria</taxon>
        <taxon>Pseudomonadati</taxon>
        <taxon>Bacteroidota</taxon>
        <taxon>Bacteroidia</taxon>
        <taxon>Bacteroidales</taxon>
        <taxon>Muribaculaceae</taxon>
        <taxon>Muribaculum</taxon>
    </lineage>
</organism>
<dbReference type="SMART" id="SM00530">
    <property type="entry name" value="HTH_XRE"/>
    <property type="match status" value="1"/>
</dbReference>
<feature type="domain" description="HTH cro/C1-type" evidence="2">
    <location>
        <begin position="8"/>
        <end position="66"/>
    </location>
</feature>
<dbReference type="EMBL" id="CP039393">
    <property type="protein sequence ID" value="QCD36299.1"/>
    <property type="molecule type" value="Genomic_DNA"/>
</dbReference>
<keyword evidence="1" id="KW-0238">DNA-binding</keyword>
<dbReference type="InterPro" id="IPR010982">
    <property type="entry name" value="Lambda_DNA-bd_dom_sf"/>
</dbReference>
<dbReference type="AlphaFoldDB" id="A0A4P7VQ62"/>
<gene>
    <name evidence="3" type="ORF">E7746_10620</name>
</gene>
<name>A0A4P7VQ62_9BACT</name>
<dbReference type="Proteomes" id="UP000297031">
    <property type="component" value="Chromosome"/>
</dbReference>
<evidence type="ECO:0000256" key="1">
    <source>
        <dbReference type="ARBA" id="ARBA00023125"/>
    </source>
</evidence>
<evidence type="ECO:0000259" key="2">
    <source>
        <dbReference type="PROSITE" id="PS50943"/>
    </source>
</evidence>
<protein>
    <submittedName>
        <fullName evidence="3">Transcriptional regulator</fullName>
    </submittedName>
</protein>
<accession>A0A4P7VQ62</accession>
<dbReference type="Pfam" id="PF01381">
    <property type="entry name" value="HTH_3"/>
    <property type="match status" value="1"/>
</dbReference>
<dbReference type="PANTHER" id="PTHR46797:SF1">
    <property type="entry name" value="METHYLPHOSPHONATE SYNTHASE"/>
    <property type="match status" value="1"/>
</dbReference>
<dbReference type="KEGG" id="mgod:E7746_10620"/>
<dbReference type="PROSITE" id="PS50943">
    <property type="entry name" value="HTH_CROC1"/>
    <property type="match status" value="1"/>
</dbReference>
<keyword evidence="4" id="KW-1185">Reference proteome</keyword>
<reference evidence="3 4" key="1">
    <citation type="submission" date="2019-02" db="EMBL/GenBank/DDBJ databases">
        <title>Isolation and identification of novel species under the genus Muribaculum.</title>
        <authorList>
            <person name="Miyake S."/>
            <person name="Ding Y."/>
            <person name="Low A."/>
            <person name="Soh M."/>
            <person name="Seedorf H."/>
        </authorList>
    </citation>
    <scope>NUCLEOTIDE SEQUENCE [LARGE SCALE GENOMIC DNA]</scope>
    <source>
        <strain evidence="3 4">TLL-A4</strain>
    </source>
</reference>
<dbReference type="RefSeq" id="WP_123395688.1">
    <property type="nucleotide sequence ID" value="NZ_CANQMU010000003.1"/>
</dbReference>
<dbReference type="CDD" id="cd00093">
    <property type="entry name" value="HTH_XRE"/>
    <property type="match status" value="1"/>
</dbReference>
<evidence type="ECO:0000313" key="3">
    <source>
        <dbReference type="EMBL" id="QCD36299.1"/>
    </source>
</evidence>
<sequence>MESIGERIKQRRKMLNITQEQLADIAEVGINTLTKIERDEGNPTLKVLLKVLDTLGLEIKITIKTMNQ</sequence>
<dbReference type="SUPFAM" id="SSF47413">
    <property type="entry name" value="lambda repressor-like DNA-binding domains"/>
    <property type="match status" value="1"/>
</dbReference>
<dbReference type="GO" id="GO:0005829">
    <property type="term" value="C:cytosol"/>
    <property type="evidence" value="ECO:0007669"/>
    <property type="project" value="TreeGrafter"/>
</dbReference>
<dbReference type="PANTHER" id="PTHR46797">
    <property type="entry name" value="HTH-TYPE TRANSCRIPTIONAL REGULATOR"/>
    <property type="match status" value="1"/>
</dbReference>
<dbReference type="Gene3D" id="1.10.260.40">
    <property type="entry name" value="lambda repressor-like DNA-binding domains"/>
    <property type="match status" value="1"/>
</dbReference>
<dbReference type="OrthoDB" id="1357763at2"/>
<proteinExistence type="predicted"/>
<evidence type="ECO:0000313" key="4">
    <source>
        <dbReference type="Proteomes" id="UP000297031"/>
    </source>
</evidence>